<gene>
    <name evidence="3" type="ORF">Cvel_5380</name>
</gene>
<feature type="signal peptide" evidence="2">
    <location>
        <begin position="1"/>
        <end position="18"/>
    </location>
</feature>
<dbReference type="VEuPathDB" id="CryptoDB:Cvel_5380"/>
<organism evidence="3">
    <name type="scientific">Chromera velia CCMP2878</name>
    <dbReference type="NCBI Taxonomy" id="1169474"/>
    <lineage>
        <taxon>Eukaryota</taxon>
        <taxon>Sar</taxon>
        <taxon>Alveolata</taxon>
        <taxon>Colpodellida</taxon>
        <taxon>Chromeraceae</taxon>
        <taxon>Chromera</taxon>
    </lineage>
</organism>
<protein>
    <recommendedName>
        <fullName evidence="4">Lipid-binding serum glycoprotein N-terminal domain-containing protein</fullName>
    </recommendedName>
</protein>
<dbReference type="EMBL" id="CDMZ01001669">
    <property type="protein sequence ID" value="CEM35982.1"/>
    <property type="molecule type" value="Genomic_DNA"/>
</dbReference>
<name>A0A0G4GXZ6_9ALVE</name>
<dbReference type="SUPFAM" id="SSF55394">
    <property type="entry name" value="Bactericidal permeability-increasing protein, BPI"/>
    <property type="match status" value="1"/>
</dbReference>
<keyword evidence="2" id="KW-0732">Signal</keyword>
<feature type="region of interest" description="Disordered" evidence="1">
    <location>
        <begin position="310"/>
        <end position="345"/>
    </location>
</feature>
<feature type="compositionally biased region" description="Gly residues" evidence="1">
    <location>
        <begin position="316"/>
        <end position="331"/>
    </location>
</feature>
<proteinExistence type="predicted"/>
<dbReference type="GO" id="GO:0008289">
    <property type="term" value="F:lipid binding"/>
    <property type="evidence" value="ECO:0007669"/>
    <property type="project" value="InterPro"/>
</dbReference>
<dbReference type="AlphaFoldDB" id="A0A0G4GXZ6"/>
<sequence>MRLLSFALPLLVAIRVDSLKVVRLPREEKGGVFDTTSAGTFLQEGQTQREKGLAEIGGELKDLWNKAQDGACPGKPIASVAVAFVGEVIERIIENIVELFQKSVEGASVPGMNWADRFGVQYNLKSVILEKARLPASKLNVDMSGKSDRPFTAQLESALDAGFRLRHKRSFFGWTPSSSGLVRVMISGSKLEIGESVDCSAYDKSLIPPISFDKIKVTLGRIGVKFRGSKLSRLYNSSLKFLRNHVIGNIRKNLPKDLGKRILDALNDEVRAKFRAFDPSQFGNKDMMENALGKHGKILNDYFGIGGDDDDDKKSSGGGGNGNSSSGGGKKSLGDHAKTFFGGLW</sequence>
<dbReference type="Gene3D" id="3.15.10.10">
    <property type="entry name" value="Bactericidal permeability-increasing protein, domain 1"/>
    <property type="match status" value="1"/>
</dbReference>
<feature type="chain" id="PRO_5005191162" description="Lipid-binding serum glycoprotein N-terminal domain-containing protein" evidence="2">
    <location>
        <begin position="19"/>
        <end position="345"/>
    </location>
</feature>
<evidence type="ECO:0008006" key="4">
    <source>
        <dbReference type="Google" id="ProtNLM"/>
    </source>
</evidence>
<evidence type="ECO:0000256" key="2">
    <source>
        <dbReference type="SAM" id="SignalP"/>
    </source>
</evidence>
<accession>A0A0G4GXZ6</accession>
<reference evidence="3" key="1">
    <citation type="submission" date="2014-11" db="EMBL/GenBank/DDBJ databases">
        <authorList>
            <person name="Otto D Thomas"/>
            <person name="Naeem Raeece"/>
        </authorList>
    </citation>
    <scope>NUCLEOTIDE SEQUENCE</scope>
</reference>
<dbReference type="InterPro" id="IPR017943">
    <property type="entry name" value="Bactericidal_perm-incr_a/b_dom"/>
</dbReference>
<evidence type="ECO:0000256" key="1">
    <source>
        <dbReference type="SAM" id="MobiDB-lite"/>
    </source>
</evidence>
<evidence type="ECO:0000313" key="3">
    <source>
        <dbReference type="EMBL" id="CEM35982.1"/>
    </source>
</evidence>